<evidence type="ECO:0000256" key="8">
    <source>
        <dbReference type="RuleBase" id="RU000477"/>
    </source>
</evidence>
<sequence>MSAHLARRVLAELIGTALLVFFGAGSVVAAIIAGDGRLDYAGLGVIGLSFGLVIAIVWYAFSRTSGAHINPAVSIALASVRRFPWRDVPAYVVAQLVGAVLGALLIVAVYGRRATEIGGLGLTAMSPGAGYVKGVVAEALGTFLLLLAYLSLAVDRRAPPGSAGPAGFVIGFAVSAGMFVLGPITGGSLNPARTFGPYVVNSLFDGLTPWREFWVYVVGPVLGGVLAALGYVVVARRVREVPEEAPEGAEGAEGASEGRQVPPEDRPDRDGPDRDSSDRDSPVEHPRGDDGRG</sequence>
<name>A0A8J3THH6_9ACTN</name>
<dbReference type="InterPro" id="IPR034294">
    <property type="entry name" value="Aquaporin_transptr"/>
</dbReference>
<evidence type="ECO:0000256" key="9">
    <source>
        <dbReference type="SAM" id="MobiDB-lite"/>
    </source>
</evidence>
<organism evidence="11 12">
    <name type="scientific">Planosporangium mesophilum</name>
    <dbReference type="NCBI Taxonomy" id="689768"/>
    <lineage>
        <taxon>Bacteria</taxon>
        <taxon>Bacillati</taxon>
        <taxon>Actinomycetota</taxon>
        <taxon>Actinomycetes</taxon>
        <taxon>Micromonosporales</taxon>
        <taxon>Micromonosporaceae</taxon>
        <taxon>Planosporangium</taxon>
    </lineage>
</organism>
<feature type="transmembrane region" description="Helical" evidence="10">
    <location>
        <begin position="12"/>
        <end position="34"/>
    </location>
</feature>
<keyword evidence="7 10" id="KW-0472">Membrane</keyword>
<keyword evidence="3 8" id="KW-0813">Transport</keyword>
<comment type="caution">
    <text evidence="11">The sequence shown here is derived from an EMBL/GenBank/DDBJ whole genome shotgun (WGS) entry which is preliminary data.</text>
</comment>
<comment type="subcellular location">
    <subcellularLocation>
        <location evidence="1">Cell membrane</location>
        <topology evidence="1">Multi-pass membrane protein</topology>
    </subcellularLocation>
</comment>
<dbReference type="PRINTS" id="PR00783">
    <property type="entry name" value="MINTRINSICP"/>
</dbReference>
<evidence type="ECO:0000256" key="3">
    <source>
        <dbReference type="ARBA" id="ARBA00022448"/>
    </source>
</evidence>
<keyword evidence="4" id="KW-1003">Cell membrane</keyword>
<gene>
    <name evidence="11" type="ORF">Pme01_48540</name>
</gene>
<dbReference type="InterPro" id="IPR000425">
    <property type="entry name" value="MIP"/>
</dbReference>
<feature type="transmembrane region" description="Helical" evidence="10">
    <location>
        <begin position="40"/>
        <end position="61"/>
    </location>
</feature>
<feature type="transmembrane region" description="Helical" evidence="10">
    <location>
        <begin position="166"/>
        <end position="185"/>
    </location>
</feature>
<evidence type="ECO:0000256" key="4">
    <source>
        <dbReference type="ARBA" id="ARBA00022475"/>
    </source>
</evidence>
<dbReference type="NCBIfam" id="TIGR00861">
    <property type="entry name" value="MIP"/>
    <property type="match status" value="1"/>
</dbReference>
<dbReference type="CDD" id="cd00333">
    <property type="entry name" value="MIP"/>
    <property type="match status" value="1"/>
</dbReference>
<keyword evidence="6 10" id="KW-1133">Transmembrane helix</keyword>
<dbReference type="InterPro" id="IPR022357">
    <property type="entry name" value="MIP_CS"/>
</dbReference>
<evidence type="ECO:0000313" key="11">
    <source>
        <dbReference type="EMBL" id="GII25257.1"/>
    </source>
</evidence>
<dbReference type="PANTHER" id="PTHR19139:SF199">
    <property type="entry name" value="MIP17260P"/>
    <property type="match status" value="1"/>
</dbReference>
<dbReference type="PROSITE" id="PS00221">
    <property type="entry name" value="MIP"/>
    <property type="match status" value="1"/>
</dbReference>
<evidence type="ECO:0000256" key="6">
    <source>
        <dbReference type="ARBA" id="ARBA00022989"/>
    </source>
</evidence>
<evidence type="ECO:0000313" key="12">
    <source>
        <dbReference type="Proteomes" id="UP000599074"/>
    </source>
</evidence>
<keyword evidence="5 8" id="KW-0812">Transmembrane</keyword>
<feature type="transmembrane region" description="Helical" evidence="10">
    <location>
        <begin position="213"/>
        <end position="234"/>
    </location>
</feature>
<protein>
    <recommendedName>
        <fullName evidence="13">Aquaporin family protein</fullName>
    </recommendedName>
</protein>
<dbReference type="AlphaFoldDB" id="A0A8J3THH6"/>
<evidence type="ECO:0000256" key="7">
    <source>
        <dbReference type="ARBA" id="ARBA00023136"/>
    </source>
</evidence>
<dbReference type="GO" id="GO:0015250">
    <property type="term" value="F:water channel activity"/>
    <property type="evidence" value="ECO:0007669"/>
    <property type="project" value="TreeGrafter"/>
</dbReference>
<dbReference type="RefSeq" id="WP_168113319.1">
    <property type="nucleotide sequence ID" value="NZ_BOON01000049.1"/>
</dbReference>
<dbReference type="Pfam" id="PF00230">
    <property type="entry name" value="MIP"/>
    <property type="match status" value="1"/>
</dbReference>
<evidence type="ECO:0000256" key="1">
    <source>
        <dbReference type="ARBA" id="ARBA00004651"/>
    </source>
</evidence>
<feature type="compositionally biased region" description="Low complexity" evidence="9">
    <location>
        <begin position="248"/>
        <end position="259"/>
    </location>
</feature>
<dbReference type="EMBL" id="BOON01000049">
    <property type="protein sequence ID" value="GII25257.1"/>
    <property type="molecule type" value="Genomic_DNA"/>
</dbReference>
<feature type="transmembrane region" description="Helical" evidence="10">
    <location>
        <begin position="90"/>
        <end position="111"/>
    </location>
</feature>
<feature type="region of interest" description="Disordered" evidence="9">
    <location>
        <begin position="242"/>
        <end position="293"/>
    </location>
</feature>
<dbReference type="InterPro" id="IPR023271">
    <property type="entry name" value="Aquaporin-like"/>
</dbReference>
<evidence type="ECO:0008006" key="13">
    <source>
        <dbReference type="Google" id="ProtNLM"/>
    </source>
</evidence>
<evidence type="ECO:0000256" key="2">
    <source>
        <dbReference type="ARBA" id="ARBA00006175"/>
    </source>
</evidence>
<evidence type="ECO:0000256" key="10">
    <source>
        <dbReference type="SAM" id="Phobius"/>
    </source>
</evidence>
<keyword evidence="12" id="KW-1185">Reference proteome</keyword>
<feature type="transmembrane region" description="Helical" evidence="10">
    <location>
        <begin position="131"/>
        <end position="154"/>
    </location>
</feature>
<reference evidence="11" key="1">
    <citation type="submission" date="2021-01" db="EMBL/GenBank/DDBJ databases">
        <title>Whole genome shotgun sequence of Planosporangium mesophilum NBRC 109066.</title>
        <authorList>
            <person name="Komaki H."/>
            <person name="Tamura T."/>
        </authorList>
    </citation>
    <scope>NUCLEOTIDE SEQUENCE</scope>
    <source>
        <strain evidence="11">NBRC 109066</strain>
    </source>
</reference>
<comment type="similarity">
    <text evidence="2 8">Belongs to the MIP/aquaporin (TC 1.A.8) family.</text>
</comment>
<dbReference type="Gene3D" id="1.20.1080.10">
    <property type="entry name" value="Glycerol uptake facilitator protein"/>
    <property type="match status" value="1"/>
</dbReference>
<feature type="compositionally biased region" description="Basic and acidic residues" evidence="9">
    <location>
        <begin position="262"/>
        <end position="293"/>
    </location>
</feature>
<evidence type="ECO:0000256" key="5">
    <source>
        <dbReference type="ARBA" id="ARBA00022692"/>
    </source>
</evidence>
<dbReference type="GO" id="GO:0005886">
    <property type="term" value="C:plasma membrane"/>
    <property type="evidence" value="ECO:0007669"/>
    <property type="project" value="UniProtKB-SubCell"/>
</dbReference>
<proteinExistence type="inferred from homology"/>
<accession>A0A8J3THH6</accession>
<dbReference type="PANTHER" id="PTHR19139">
    <property type="entry name" value="AQUAPORIN TRANSPORTER"/>
    <property type="match status" value="1"/>
</dbReference>
<dbReference type="SUPFAM" id="SSF81338">
    <property type="entry name" value="Aquaporin-like"/>
    <property type="match status" value="1"/>
</dbReference>
<dbReference type="Proteomes" id="UP000599074">
    <property type="component" value="Unassembled WGS sequence"/>
</dbReference>